<dbReference type="EMBL" id="LR798356">
    <property type="protein sequence ID" value="CAB5226204.1"/>
    <property type="molecule type" value="Genomic_DNA"/>
</dbReference>
<proteinExistence type="predicted"/>
<protein>
    <submittedName>
        <fullName evidence="1">Uncharacterized protein</fullName>
    </submittedName>
</protein>
<name>A0A6J7X913_9CAUD</name>
<evidence type="ECO:0000313" key="1">
    <source>
        <dbReference type="EMBL" id="CAB5226204.1"/>
    </source>
</evidence>
<gene>
    <name evidence="1" type="ORF">UFOVP755_109</name>
</gene>
<reference evidence="1" key="1">
    <citation type="submission" date="2020-05" db="EMBL/GenBank/DDBJ databases">
        <authorList>
            <person name="Chiriac C."/>
            <person name="Salcher M."/>
            <person name="Ghai R."/>
            <person name="Kavagutti S V."/>
        </authorList>
    </citation>
    <scope>NUCLEOTIDE SEQUENCE</scope>
</reference>
<sequence length="83" mass="9698">MLNLNTHTHDGLYTCNCKNDGTIFRDVPLLDEINLDIESLKLIKDIATTMLKNKPIREEYLSHIDHLISRLNNELHELREKSL</sequence>
<organism evidence="1">
    <name type="scientific">uncultured Caudovirales phage</name>
    <dbReference type="NCBI Taxonomy" id="2100421"/>
    <lineage>
        <taxon>Viruses</taxon>
        <taxon>Duplodnaviria</taxon>
        <taxon>Heunggongvirae</taxon>
        <taxon>Uroviricota</taxon>
        <taxon>Caudoviricetes</taxon>
        <taxon>Peduoviridae</taxon>
        <taxon>Maltschvirus</taxon>
        <taxon>Maltschvirus maltsch</taxon>
    </lineage>
</organism>
<accession>A0A6J7X913</accession>